<dbReference type="AlphaFoldDB" id="A0A967EC43"/>
<accession>A0A967EC43</accession>
<sequence>MAIGSLYETSSSPLSGIPPLTGDVRADVAIIGGGLTGVSTALHLAQQGARVVLLERHEPGWGASGRNGGQVNPGLKPPPEEVEKDFGPEVGGRLAHLAWNAPDLVFELIERHGIACDAIRGGTLRTATAPSQIPALRELADQCLARGWPVSWLDEAAVQARTGSPYHKAALLDARGGQVDPLAYTRGLTRAAMEAGARICSQSPVVRLRRSARAWQAVTPQGSVTCDKVVVGTNGYSSSLIDPLRRSVIPVYSAIVSSTPLPQALRERIMAQGEVLYELGIVTAYYRVDAQGRLLMGGRSFSHPAQGVASFPFLTAHAEKLWPELGGAVSWTHGWNGQLAMTLDHYPHWHEPQPGLVAALGYNGRGVALATLTGQEIARYLAGEASPLFPFTPIRPVPFHRFWRMGVAAGIVWGRLRDRLAGA</sequence>
<dbReference type="PANTHER" id="PTHR13847:SF281">
    <property type="entry name" value="FAD DEPENDENT OXIDOREDUCTASE DOMAIN-CONTAINING PROTEIN"/>
    <property type="match status" value="1"/>
</dbReference>
<dbReference type="Gene3D" id="3.50.50.60">
    <property type="entry name" value="FAD/NAD(P)-binding domain"/>
    <property type="match status" value="1"/>
</dbReference>
<evidence type="ECO:0000256" key="2">
    <source>
        <dbReference type="SAM" id="MobiDB-lite"/>
    </source>
</evidence>
<name>A0A967EC43_9PROT</name>
<dbReference type="SUPFAM" id="SSF51905">
    <property type="entry name" value="FAD/NAD(P)-binding domain"/>
    <property type="match status" value="1"/>
</dbReference>
<evidence type="ECO:0000313" key="5">
    <source>
        <dbReference type="Proteomes" id="UP000597459"/>
    </source>
</evidence>
<comment type="caution">
    <text evidence="4">The sequence shown here is derived from an EMBL/GenBank/DDBJ whole genome shotgun (WGS) entry which is preliminary data.</text>
</comment>
<reference evidence="4" key="1">
    <citation type="submission" date="2019-11" db="EMBL/GenBank/DDBJ databases">
        <title>Description of new Acetobacter species.</title>
        <authorList>
            <person name="Cleenwerck I."/>
            <person name="Sombolestani A.S."/>
        </authorList>
    </citation>
    <scope>NUCLEOTIDE SEQUENCE</scope>
    <source>
        <strain evidence="4">LMG 1626</strain>
    </source>
</reference>
<evidence type="ECO:0000256" key="1">
    <source>
        <dbReference type="ARBA" id="ARBA00023002"/>
    </source>
</evidence>
<dbReference type="PANTHER" id="PTHR13847">
    <property type="entry name" value="SARCOSINE DEHYDROGENASE-RELATED"/>
    <property type="match status" value="1"/>
</dbReference>
<evidence type="ECO:0000259" key="3">
    <source>
        <dbReference type="Pfam" id="PF01266"/>
    </source>
</evidence>
<proteinExistence type="predicted"/>
<keyword evidence="5" id="KW-1185">Reference proteome</keyword>
<dbReference type="InterPro" id="IPR036188">
    <property type="entry name" value="FAD/NAD-bd_sf"/>
</dbReference>
<dbReference type="Proteomes" id="UP000597459">
    <property type="component" value="Unassembled WGS sequence"/>
</dbReference>
<dbReference type="GO" id="GO:0005737">
    <property type="term" value="C:cytoplasm"/>
    <property type="evidence" value="ECO:0007669"/>
    <property type="project" value="TreeGrafter"/>
</dbReference>
<dbReference type="EMBL" id="WOTH01000017">
    <property type="protein sequence ID" value="NHO54188.1"/>
    <property type="molecule type" value="Genomic_DNA"/>
</dbReference>
<feature type="region of interest" description="Disordered" evidence="2">
    <location>
        <begin position="61"/>
        <end position="80"/>
    </location>
</feature>
<dbReference type="Gene3D" id="3.30.9.10">
    <property type="entry name" value="D-Amino Acid Oxidase, subunit A, domain 2"/>
    <property type="match status" value="1"/>
</dbReference>
<dbReference type="Pfam" id="PF01266">
    <property type="entry name" value="DAO"/>
    <property type="match status" value="1"/>
</dbReference>
<dbReference type="GO" id="GO:0016491">
    <property type="term" value="F:oxidoreductase activity"/>
    <property type="evidence" value="ECO:0007669"/>
    <property type="project" value="UniProtKB-KW"/>
</dbReference>
<organism evidence="4 5">
    <name type="scientific">Acetobacter estunensis</name>
    <dbReference type="NCBI Taxonomy" id="104097"/>
    <lineage>
        <taxon>Bacteria</taxon>
        <taxon>Pseudomonadati</taxon>
        <taxon>Pseudomonadota</taxon>
        <taxon>Alphaproteobacteria</taxon>
        <taxon>Acetobacterales</taxon>
        <taxon>Acetobacteraceae</taxon>
        <taxon>Acetobacter</taxon>
    </lineage>
</organism>
<dbReference type="InterPro" id="IPR006076">
    <property type="entry name" value="FAD-dep_OxRdtase"/>
</dbReference>
<evidence type="ECO:0000313" key="4">
    <source>
        <dbReference type="EMBL" id="NHO54188.1"/>
    </source>
</evidence>
<keyword evidence="1" id="KW-0560">Oxidoreductase</keyword>
<feature type="domain" description="FAD dependent oxidoreductase" evidence="3">
    <location>
        <begin position="27"/>
        <end position="379"/>
    </location>
</feature>
<gene>
    <name evidence="4" type="ORF">GOB87_09505</name>
</gene>
<protein>
    <submittedName>
        <fullName evidence="4">FAD-dependent oxidoreductase</fullName>
    </submittedName>
</protein>